<keyword evidence="2" id="KW-1185">Reference proteome</keyword>
<dbReference type="AlphaFoldDB" id="A0A2A4G7I2"/>
<sequence length="165" mass="17595">MVVHLVLEATGIEQVLPIEVIPQAEVVLVEVMASVVDLRETIPLREVALPTEAHLVERVLAHKHEEVHLPAVIVAAGTLLRTPEAIPDHLALQEAAVVLEVTDLVAQAVVQAEAIDLRALREARAEVTAVPVAALGLQVPVVAAVEEVAEVEVAVAVSVKQNNRF</sequence>
<name>A0A2A4G7I2_9FLAO</name>
<gene>
    <name evidence="1" type="ORF">B7P33_08855</name>
</gene>
<evidence type="ECO:0000313" key="2">
    <source>
        <dbReference type="Proteomes" id="UP000219559"/>
    </source>
</evidence>
<proteinExistence type="predicted"/>
<dbReference type="EMBL" id="NBWU01000003">
    <property type="protein sequence ID" value="PCE64391.1"/>
    <property type="molecule type" value="Genomic_DNA"/>
</dbReference>
<comment type="caution">
    <text evidence="1">The sequence shown here is derived from an EMBL/GenBank/DDBJ whole genome shotgun (WGS) entry which is preliminary data.</text>
</comment>
<evidence type="ECO:0000313" key="1">
    <source>
        <dbReference type="EMBL" id="PCE64391.1"/>
    </source>
</evidence>
<reference evidence="1 2" key="1">
    <citation type="submission" date="2017-04" db="EMBL/GenBank/DDBJ databases">
        <title>A new member of the family Flavobacteriaceae isolated from ascidians.</title>
        <authorList>
            <person name="Chen L."/>
        </authorList>
    </citation>
    <scope>NUCLEOTIDE SEQUENCE [LARGE SCALE GENOMIC DNA]</scope>
    <source>
        <strain evidence="1 2">HQA918</strain>
    </source>
</reference>
<organism evidence="1 2">
    <name type="scientific">Sediminicola luteus</name>
    <dbReference type="NCBI Taxonomy" id="319238"/>
    <lineage>
        <taxon>Bacteria</taxon>
        <taxon>Pseudomonadati</taxon>
        <taxon>Bacteroidota</taxon>
        <taxon>Flavobacteriia</taxon>
        <taxon>Flavobacteriales</taxon>
        <taxon>Flavobacteriaceae</taxon>
        <taxon>Sediminicola</taxon>
    </lineage>
</organism>
<dbReference type="Proteomes" id="UP000219559">
    <property type="component" value="Unassembled WGS sequence"/>
</dbReference>
<protein>
    <submittedName>
        <fullName evidence="1">Uncharacterized protein</fullName>
    </submittedName>
</protein>
<accession>A0A2A4G7I2</accession>